<keyword evidence="4" id="KW-0539">Nucleus</keyword>
<reference evidence="7" key="1">
    <citation type="submission" date="2015-06" db="EMBL/GenBank/DDBJ databases">
        <title>Expansion of signal transduction pathways in fungi by whole-genome duplication.</title>
        <authorList>
            <consortium name="DOE Joint Genome Institute"/>
            <person name="Corrochano L.M."/>
            <person name="Kuo A."/>
            <person name="Marcet-Houben M."/>
            <person name="Polaino S."/>
            <person name="Salamov A."/>
            <person name="Villalobos J.M."/>
            <person name="Alvarez M.I."/>
            <person name="Avalos J."/>
            <person name="Benito E.P."/>
            <person name="Benoit I."/>
            <person name="Burger G."/>
            <person name="Camino L.P."/>
            <person name="Canovas D."/>
            <person name="Cerda-Olmedo E."/>
            <person name="Cheng J.-F."/>
            <person name="Dominguez A."/>
            <person name="Elias M."/>
            <person name="Eslava A.P."/>
            <person name="Glaser F."/>
            <person name="Grimwood J."/>
            <person name="Gutierrez G."/>
            <person name="Heitman J."/>
            <person name="Henrissat B."/>
            <person name="Iturriaga E.A."/>
            <person name="Lang B.F."/>
            <person name="Lavin J.L."/>
            <person name="Lee S."/>
            <person name="Li W."/>
            <person name="Lindquist E."/>
            <person name="Lopez-Garcia S."/>
            <person name="Luque E.M."/>
            <person name="Marcos A.T."/>
            <person name="Martin J."/>
            <person name="McCluskey K."/>
            <person name="Medina H.R."/>
            <person name="Miralles-Duran A."/>
            <person name="Miyazaki A."/>
            <person name="Munoz-Torres E."/>
            <person name="Oguiza J.A."/>
            <person name="Ohm R."/>
            <person name="Olmedo M."/>
            <person name="Orejas M."/>
            <person name="Ortiz-Castellanos L."/>
            <person name="Pisabarro A.G."/>
            <person name="Rodriguez-Romero J."/>
            <person name="Ruiz-Herrera J."/>
            <person name="Ruiz-Vazquez R."/>
            <person name="Sanz C."/>
            <person name="Schackwitz W."/>
            <person name="Schmutz J."/>
            <person name="Shahriari M."/>
            <person name="Shelest E."/>
            <person name="Silva-Franco F."/>
            <person name="Soanes D."/>
            <person name="Syed K."/>
            <person name="Tagua V.G."/>
            <person name="Talbot N.J."/>
            <person name="Thon M."/>
            <person name="De vries R.P."/>
            <person name="Wiebenga A."/>
            <person name="Yadav J.S."/>
            <person name="Braun E.L."/>
            <person name="Baker S."/>
            <person name="Garre V."/>
            <person name="Horwitz B."/>
            <person name="Torres-Martinez S."/>
            <person name="Idnurm A."/>
            <person name="Herrera-Estrella A."/>
            <person name="Gabaldon T."/>
            <person name="Grigoriev I.V."/>
        </authorList>
    </citation>
    <scope>NUCLEOTIDE SEQUENCE [LARGE SCALE GENOMIC DNA]</scope>
    <source>
        <strain evidence="7">NRRL 1555(-)</strain>
    </source>
</reference>
<dbReference type="FunFam" id="1.10.30.10:FF:000041">
    <property type="entry name" value="HMG box family protein"/>
    <property type="match status" value="1"/>
</dbReference>
<evidence type="ECO:0000256" key="4">
    <source>
        <dbReference type="PROSITE-ProRule" id="PRU00267"/>
    </source>
</evidence>
<dbReference type="PANTHER" id="PTHR10270">
    <property type="entry name" value="SOX TRANSCRIPTION FACTOR"/>
    <property type="match status" value="1"/>
</dbReference>
<dbReference type="GO" id="GO:0000978">
    <property type="term" value="F:RNA polymerase II cis-regulatory region sequence-specific DNA binding"/>
    <property type="evidence" value="ECO:0007669"/>
    <property type="project" value="TreeGrafter"/>
</dbReference>
<dbReference type="Proteomes" id="UP000077315">
    <property type="component" value="Unassembled WGS sequence"/>
</dbReference>
<dbReference type="OrthoDB" id="2279435at2759"/>
<protein>
    <recommendedName>
        <fullName evidence="5">HMG box domain-containing protein</fullName>
    </recommendedName>
</protein>
<dbReference type="GO" id="GO:0030154">
    <property type="term" value="P:cell differentiation"/>
    <property type="evidence" value="ECO:0007669"/>
    <property type="project" value="TreeGrafter"/>
</dbReference>
<evidence type="ECO:0000259" key="5">
    <source>
        <dbReference type="PROSITE" id="PS50118"/>
    </source>
</evidence>
<feature type="DNA-binding region" description="HMG box" evidence="4">
    <location>
        <begin position="42"/>
        <end position="110"/>
    </location>
</feature>
<name>A0A167RE73_PHYB8</name>
<dbReference type="EMBL" id="KV440971">
    <property type="protein sequence ID" value="OAD81448.1"/>
    <property type="molecule type" value="Genomic_DNA"/>
</dbReference>
<dbReference type="GO" id="GO:0001228">
    <property type="term" value="F:DNA-binding transcription activator activity, RNA polymerase II-specific"/>
    <property type="evidence" value="ECO:0007669"/>
    <property type="project" value="TreeGrafter"/>
</dbReference>
<organism evidence="6 7">
    <name type="scientific">Phycomyces blakesleeanus (strain ATCC 8743b / DSM 1359 / FGSC 10004 / NBRC 33097 / NRRL 1555)</name>
    <dbReference type="NCBI Taxonomy" id="763407"/>
    <lineage>
        <taxon>Eukaryota</taxon>
        <taxon>Fungi</taxon>
        <taxon>Fungi incertae sedis</taxon>
        <taxon>Mucoromycota</taxon>
        <taxon>Mucoromycotina</taxon>
        <taxon>Mucoromycetes</taxon>
        <taxon>Mucorales</taxon>
        <taxon>Phycomycetaceae</taxon>
        <taxon>Phycomyces</taxon>
    </lineage>
</organism>
<dbReference type="SMART" id="SM00398">
    <property type="entry name" value="HMG"/>
    <property type="match status" value="1"/>
</dbReference>
<dbReference type="Gene3D" id="1.10.30.10">
    <property type="entry name" value="High mobility group box domain"/>
    <property type="match status" value="1"/>
</dbReference>
<dbReference type="GO" id="GO:0005634">
    <property type="term" value="C:nucleus"/>
    <property type="evidence" value="ECO:0007669"/>
    <property type="project" value="UniProtKB-UniRule"/>
</dbReference>
<accession>A0A167RE73</accession>
<dbReference type="PROSITE" id="PS50118">
    <property type="entry name" value="HMG_BOX_2"/>
    <property type="match status" value="1"/>
</dbReference>
<keyword evidence="1" id="KW-0805">Transcription regulation</keyword>
<gene>
    <name evidence="6" type="ORF">PHYBLDRAFT_154054</name>
</gene>
<dbReference type="CDD" id="cd01389">
    <property type="entry name" value="HMG-box_ROX1-like"/>
    <property type="match status" value="1"/>
</dbReference>
<proteinExistence type="predicted"/>
<dbReference type="InParanoid" id="A0A167RE73"/>
<evidence type="ECO:0000256" key="1">
    <source>
        <dbReference type="ARBA" id="ARBA00023015"/>
    </source>
</evidence>
<dbReference type="InterPro" id="IPR009071">
    <property type="entry name" value="HMG_box_dom"/>
</dbReference>
<dbReference type="Pfam" id="PF00505">
    <property type="entry name" value="HMG_box"/>
    <property type="match status" value="1"/>
</dbReference>
<keyword evidence="2 4" id="KW-0238">DNA-binding</keyword>
<evidence type="ECO:0000256" key="3">
    <source>
        <dbReference type="ARBA" id="ARBA00023163"/>
    </source>
</evidence>
<dbReference type="RefSeq" id="XP_018299488.1">
    <property type="nucleotide sequence ID" value="XM_018433293.1"/>
</dbReference>
<dbReference type="STRING" id="763407.A0A167RE73"/>
<keyword evidence="3" id="KW-0804">Transcription</keyword>
<keyword evidence="7" id="KW-1185">Reference proteome</keyword>
<dbReference type="AlphaFoldDB" id="A0A167RE73"/>
<dbReference type="PANTHER" id="PTHR10270:SF161">
    <property type="entry name" value="SEX-DETERMINING REGION Y PROTEIN"/>
    <property type="match status" value="1"/>
</dbReference>
<feature type="domain" description="HMG box" evidence="5">
    <location>
        <begin position="42"/>
        <end position="110"/>
    </location>
</feature>
<dbReference type="InterPro" id="IPR036910">
    <property type="entry name" value="HMG_box_dom_sf"/>
</dbReference>
<dbReference type="SUPFAM" id="SSF47095">
    <property type="entry name" value="HMG-box"/>
    <property type="match status" value="1"/>
</dbReference>
<evidence type="ECO:0000256" key="2">
    <source>
        <dbReference type="ARBA" id="ARBA00023125"/>
    </source>
</evidence>
<dbReference type="VEuPathDB" id="FungiDB:PHYBLDRAFT_154054"/>
<sequence length="211" mass="24614">MESFMFVNEFKNSYQPPSDILTESISSTPVRQKCIISSTVKIRRPKNAFMLYRQAVHPSILSSNSTIHNKEISRTAGKMWKNEKEEVRKYYERKADEEKLYHSKKFPGYIYKPQQRKTRRPQSTVCKPFLRSTSDIQLIYQKTESKSPSEKLSATSQDYIIHCRDESTNEDEILNTPPTQCLDDSILKTFLDDLSFDIFSPIDELIFSLCS</sequence>
<evidence type="ECO:0000313" key="7">
    <source>
        <dbReference type="Proteomes" id="UP000077315"/>
    </source>
</evidence>
<evidence type="ECO:0000313" key="6">
    <source>
        <dbReference type="EMBL" id="OAD81448.1"/>
    </source>
</evidence>
<dbReference type="InterPro" id="IPR050140">
    <property type="entry name" value="SRY-related_HMG-box_TF-like"/>
</dbReference>
<dbReference type="GeneID" id="28994199"/>